<evidence type="ECO:0000256" key="6">
    <source>
        <dbReference type="PROSITE-ProRule" id="PRU10007"/>
    </source>
</evidence>
<dbReference type="AlphaFoldDB" id="A0A399SX64"/>
<evidence type="ECO:0000256" key="4">
    <source>
        <dbReference type="PIRNR" id="PIRNR036492"/>
    </source>
</evidence>
<dbReference type="FunFam" id="3.40.605.10:FF:000004">
    <property type="entry name" value="Aldehyde dehydrogenase"/>
    <property type="match status" value="1"/>
</dbReference>
<evidence type="ECO:0000256" key="2">
    <source>
        <dbReference type="ARBA" id="ARBA00023002"/>
    </source>
</evidence>
<dbReference type="InterPro" id="IPR015590">
    <property type="entry name" value="Aldehyde_DH_dom"/>
</dbReference>
<dbReference type="SUPFAM" id="SSF53720">
    <property type="entry name" value="ALDH-like"/>
    <property type="match status" value="1"/>
</dbReference>
<evidence type="ECO:0000256" key="7">
    <source>
        <dbReference type="RuleBase" id="RU003345"/>
    </source>
</evidence>
<dbReference type="PANTHER" id="PTHR43570:SF16">
    <property type="entry name" value="ALDEHYDE DEHYDROGENASE TYPE III, ISOFORM Q"/>
    <property type="match status" value="1"/>
</dbReference>
<dbReference type="PROSITE" id="PS00070">
    <property type="entry name" value="ALDEHYDE_DEHYDR_CYS"/>
    <property type="match status" value="1"/>
</dbReference>
<dbReference type="OrthoDB" id="9762913at2"/>
<reference evidence="9 10" key="1">
    <citation type="submission" date="2018-08" db="EMBL/GenBank/DDBJ databases">
        <title>Pallidiluteibacterium maritimus gen. nov., sp. nov., isolated from coastal sediment.</title>
        <authorList>
            <person name="Zhou L.Y."/>
        </authorList>
    </citation>
    <scope>NUCLEOTIDE SEQUENCE [LARGE SCALE GENOMIC DNA]</scope>
    <source>
        <strain evidence="9 10">XSD2</strain>
    </source>
</reference>
<dbReference type="PANTHER" id="PTHR43570">
    <property type="entry name" value="ALDEHYDE DEHYDROGENASE"/>
    <property type="match status" value="1"/>
</dbReference>
<dbReference type="Gene3D" id="3.40.309.10">
    <property type="entry name" value="Aldehyde Dehydrogenase, Chain A, domain 2"/>
    <property type="match status" value="1"/>
</dbReference>
<dbReference type="PROSITE" id="PS00687">
    <property type="entry name" value="ALDEHYDE_DEHYDR_GLU"/>
    <property type="match status" value="1"/>
</dbReference>
<comment type="caution">
    <text evidence="9">The sequence shown here is derived from an EMBL/GenBank/DDBJ whole genome shotgun (WGS) entry which is preliminary data.</text>
</comment>
<feature type="active site" evidence="5 6">
    <location>
        <position position="209"/>
    </location>
</feature>
<dbReference type="GO" id="GO:0006081">
    <property type="term" value="P:aldehyde metabolic process"/>
    <property type="evidence" value="ECO:0007669"/>
    <property type="project" value="InterPro"/>
</dbReference>
<keyword evidence="10" id="KW-1185">Reference proteome</keyword>
<dbReference type="InterPro" id="IPR016160">
    <property type="entry name" value="Ald_DH_CS_CYS"/>
</dbReference>
<dbReference type="InterPro" id="IPR012394">
    <property type="entry name" value="Aldehyde_DH_NAD(P)"/>
</dbReference>
<evidence type="ECO:0000259" key="8">
    <source>
        <dbReference type="Pfam" id="PF00171"/>
    </source>
</evidence>
<dbReference type="PIRSF" id="PIRSF036492">
    <property type="entry name" value="ALDH"/>
    <property type="match status" value="1"/>
</dbReference>
<dbReference type="CDD" id="cd07136">
    <property type="entry name" value="ALDH_YwdH-P39616"/>
    <property type="match status" value="1"/>
</dbReference>
<dbReference type="GO" id="GO:0005737">
    <property type="term" value="C:cytoplasm"/>
    <property type="evidence" value="ECO:0007669"/>
    <property type="project" value="TreeGrafter"/>
</dbReference>
<feature type="active site" evidence="5">
    <location>
        <position position="243"/>
    </location>
</feature>
<evidence type="ECO:0000313" key="10">
    <source>
        <dbReference type="Proteomes" id="UP000265926"/>
    </source>
</evidence>
<organism evidence="9 10">
    <name type="scientific">Maribellus luteus</name>
    <dbReference type="NCBI Taxonomy" id="2305463"/>
    <lineage>
        <taxon>Bacteria</taxon>
        <taxon>Pseudomonadati</taxon>
        <taxon>Bacteroidota</taxon>
        <taxon>Bacteroidia</taxon>
        <taxon>Marinilabiliales</taxon>
        <taxon>Prolixibacteraceae</taxon>
        <taxon>Maribellus</taxon>
    </lineage>
</organism>
<dbReference type="RefSeq" id="WP_119439131.1">
    <property type="nucleotide sequence ID" value="NZ_QWGR01000011.1"/>
</dbReference>
<feature type="domain" description="Aldehyde dehydrogenase" evidence="8">
    <location>
        <begin position="3"/>
        <end position="428"/>
    </location>
</feature>
<dbReference type="EMBL" id="QWGR01000011">
    <property type="protein sequence ID" value="RIJ46815.1"/>
    <property type="molecule type" value="Genomic_DNA"/>
</dbReference>
<sequence length="457" mass="52149">MEINEIIARQNDFFNSNQTKRLDFRIEQLKKIKSILKENEDLLYNAIYEDFRKSEFETYGSELSLLYHEINTFVKNIKKWSKRKKVSTGLANFPAKSYIIPEPLGTTLVIGAWNYPYQLSLMPAITSLAAGNTVLLKPSELPSKTSEAMAKIINDNFSSDYFCVIEGGVKQTTELLEYRFDKIFFTGSIPVGKIIYQAAAKHLTPVTLELGGKSPTFVLADTDIKITAQRIAWAKFYNAGQTCVAPDYILVDKSIEQKFLEALKNEIERYHKSNETEITENYTQIINTNNFDRLTKLIDNNKVFFGGKTNRQERFISPTILQNVTFKDEIMQDEIFGPILPVISYTDLDEAINRVKERPKPLACYIYSKNRKTINKLLKEISFGGGAINDSLMQLTNSKLPFGGVGLSGIGSYHGKAGFDTFTHYKSILDKPFWLEPGIKYAPYSAKKMKLIKWFFE</sequence>
<evidence type="ECO:0000256" key="1">
    <source>
        <dbReference type="ARBA" id="ARBA00009986"/>
    </source>
</evidence>
<protein>
    <recommendedName>
        <fullName evidence="4">Aldehyde dehydrogenase</fullName>
    </recommendedName>
</protein>
<comment type="similarity">
    <text evidence="1 4 7">Belongs to the aldehyde dehydrogenase family.</text>
</comment>
<evidence type="ECO:0000256" key="3">
    <source>
        <dbReference type="ARBA" id="ARBA00023027"/>
    </source>
</evidence>
<dbReference type="InterPro" id="IPR016163">
    <property type="entry name" value="Ald_DH_C"/>
</dbReference>
<dbReference type="Gene3D" id="3.40.605.10">
    <property type="entry name" value="Aldehyde Dehydrogenase, Chain A, domain 1"/>
    <property type="match status" value="1"/>
</dbReference>
<dbReference type="GO" id="GO:0004029">
    <property type="term" value="F:aldehyde dehydrogenase (NAD+) activity"/>
    <property type="evidence" value="ECO:0007669"/>
    <property type="project" value="TreeGrafter"/>
</dbReference>
<dbReference type="InterPro" id="IPR016162">
    <property type="entry name" value="Ald_DH_N"/>
</dbReference>
<dbReference type="FunFam" id="3.40.309.10:FF:000003">
    <property type="entry name" value="Aldehyde dehydrogenase"/>
    <property type="match status" value="1"/>
</dbReference>
<accession>A0A399SX64</accession>
<evidence type="ECO:0000313" key="9">
    <source>
        <dbReference type="EMBL" id="RIJ46815.1"/>
    </source>
</evidence>
<proteinExistence type="inferred from homology"/>
<dbReference type="Proteomes" id="UP000265926">
    <property type="component" value="Unassembled WGS sequence"/>
</dbReference>
<dbReference type="InterPro" id="IPR029510">
    <property type="entry name" value="Ald_DH_CS_GLU"/>
</dbReference>
<keyword evidence="3" id="KW-0520">NAD</keyword>
<keyword evidence="2 4" id="KW-0560">Oxidoreductase</keyword>
<evidence type="ECO:0000256" key="5">
    <source>
        <dbReference type="PIRSR" id="PIRSR036492-1"/>
    </source>
</evidence>
<dbReference type="InterPro" id="IPR016161">
    <property type="entry name" value="Ald_DH/histidinol_DH"/>
</dbReference>
<name>A0A399SX64_9BACT</name>
<dbReference type="Pfam" id="PF00171">
    <property type="entry name" value="Aldedh"/>
    <property type="match status" value="1"/>
</dbReference>
<gene>
    <name evidence="9" type="ORF">D1614_16765</name>
</gene>